<feature type="compositionally biased region" description="Low complexity" evidence="1">
    <location>
        <begin position="293"/>
        <end position="317"/>
    </location>
</feature>
<feature type="compositionally biased region" description="Basic and acidic residues" evidence="1">
    <location>
        <begin position="117"/>
        <end position="128"/>
    </location>
</feature>
<dbReference type="Proteomes" id="UP001305779">
    <property type="component" value="Unassembled WGS sequence"/>
</dbReference>
<feature type="compositionally biased region" description="Basic and acidic residues" evidence="1">
    <location>
        <begin position="1"/>
        <end position="10"/>
    </location>
</feature>
<organism evidence="2 3">
    <name type="scientific">Zasmidium cellare</name>
    <name type="common">Wine cellar mold</name>
    <name type="synonym">Racodium cellare</name>
    <dbReference type="NCBI Taxonomy" id="395010"/>
    <lineage>
        <taxon>Eukaryota</taxon>
        <taxon>Fungi</taxon>
        <taxon>Dikarya</taxon>
        <taxon>Ascomycota</taxon>
        <taxon>Pezizomycotina</taxon>
        <taxon>Dothideomycetes</taxon>
        <taxon>Dothideomycetidae</taxon>
        <taxon>Mycosphaerellales</taxon>
        <taxon>Mycosphaerellaceae</taxon>
        <taxon>Zasmidium</taxon>
    </lineage>
</organism>
<evidence type="ECO:0000313" key="2">
    <source>
        <dbReference type="EMBL" id="KAK4495311.1"/>
    </source>
</evidence>
<proteinExistence type="predicted"/>
<feature type="compositionally biased region" description="Polar residues" evidence="1">
    <location>
        <begin position="150"/>
        <end position="159"/>
    </location>
</feature>
<feature type="compositionally biased region" description="Low complexity" evidence="1">
    <location>
        <begin position="129"/>
        <end position="139"/>
    </location>
</feature>
<feature type="compositionally biased region" description="Polar residues" evidence="1">
    <location>
        <begin position="61"/>
        <end position="75"/>
    </location>
</feature>
<feature type="compositionally biased region" description="Polar residues" evidence="1">
    <location>
        <begin position="178"/>
        <end position="189"/>
    </location>
</feature>
<keyword evidence="3" id="KW-1185">Reference proteome</keyword>
<gene>
    <name evidence="2" type="ORF">PRZ48_013642</name>
</gene>
<accession>A0ABR0E281</accession>
<name>A0ABR0E281_ZASCE</name>
<reference evidence="2 3" key="1">
    <citation type="journal article" date="2023" name="G3 (Bethesda)">
        <title>A chromosome-level genome assembly of Zasmidium syzygii isolated from banana leaves.</title>
        <authorList>
            <person name="van Westerhoven A.C."/>
            <person name="Mehrabi R."/>
            <person name="Talebi R."/>
            <person name="Steentjes M.B.F."/>
            <person name="Corcolon B."/>
            <person name="Chong P.A."/>
            <person name="Kema G.H.J."/>
            <person name="Seidl M.F."/>
        </authorList>
    </citation>
    <scope>NUCLEOTIDE SEQUENCE [LARGE SCALE GENOMIC DNA]</scope>
    <source>
        <strain evidence="2 3">P124</strain>
    </source>
</reference>
<evidence type="ECO:0000313" key="3">
    <source>
        <dbReference type="Proteomes" id="UP001305779"/>
    </source>
</evidence>
<comment type="caution">
    <text evidence="2">The sequence shown here is derived from an EMBL/GenBank/DDBJ whole genome shotgun (WGS) entry which is preliminary data.</text>
</comment>
<feature type="region of interest" description="Disordered" evidence="1">
    <location>
        <begin position="1"/>
        <end position="380"/>
    </location>
</feature>
<protein>
    <submittedName>
        <fullName evidence="2">Uncharacterized protein</fullName>
    </submittedName>
</protein>
<evidence type="ECO:0000256" key="1">
    <source>
        <dbReference type="SAM" id="MobiDB-lite"/>
    </source>
</evidence>
<dbReference type="EMBL" id="JAXOVC010000012">
    <property type="protein sequence ID" value="KAK4495311.1"/>
    <property type="molecule type" value="Genomic_DNA"/>
</dbReference>
<feature type="compositionally biased region" description="Low complexity" evidence="1">
    <location>
        <begin position="254"/>
        <end position="264"/>
    </location>
</feature>
<sequence>MDEDHSDKENCAPSTTETPFPPLPLNPKGNIFQKQVANETHYEHVKSSSNIARKRQKLGALTTSPPRASYASQMSKIFAARPSAKKHVENEAATPPGIPEDAMKVFNHFKQALRCETATRPEEMRGDDNASSDSSVSGGDSSGDDAPEMRNSSGQSTIPLLQRGPSTMEIDSDPFADPTSQASASNTSEGEPALPDHTSPSPTRTRPKPPPSPLPTTALEHAIHASFPPTPSRQERRKTLNIDLRNTPPPPPASTKSSSSTESWTGDEVFFPRENHHQLVSPVAVSAPRSPWGSPGLSTTAPPSPSSPLASPWIPSSRPSPPLLSPLRAVRPKNRFHVPAVRSPMGQGVPLCMESHPEREGGGSDADDEDDGDGSGKGEV</sequence>